<feature type="domain" description="SCP" evidence="2">
    <location>
        <begin position="162"/>
        <end position="274"/>
    </location>
</feature>
<keyword evidence="4" id="KW-1185">Reference proteome</keyword>
<evidence type="ECO:0000313" key="3">
    <source>
        <dbReference type="EMBL" id="MFC0470193.1"/>
    </source>
</evidence>
<protein>
    <submittedName>
        <fullName evidence="3">CAP domain-containing protein</fullName>
    </submittedName>
</protein>
<gene>
    <name evidence="3" type="ORF">ACFFHM_06550</name>
</gene>
<feature type="compositionally biased region" description="Low complexity" evidence="1">
    <location>
        <begin position="111"/>
        <end position="128"/>
    </location>
</feature>
<dbReference type="PANTHER" id="PTHR31157:SF1">
    <property type="entry name" value="SCP DOMAIN-CONTAINING PROTEIN"/>
    <property type="match status" value="1"/>
</dbReference>
<dbReference type="SUPFAM" id="SSF55797">
    <property type="entry name" value="PR-1-like"/>
    <property type="match status" value="1"/>
</dbReference>
<dbReference type="RefSeq" id="WP_390183799.1">
    <property type="nucleotide sequence ID" value="NZ_JAXBLX010000003.1"/>
</dbReference>
<comment type="caution">
    <text evidence="3">The sequence shown here is derived from an EMBL/GenBank/DDBJ whole genome shotgun (WGS) entry which is preliminary data.</text>
</comment>
<dbReference type="Pfam" id="PF00188">
    <property type="entry name" value="CAP"/>
    <property type="match status" value="1"/>
</dbReference>
<dbReference type="Proteomes" id="UP001589838">
    <property type="component" value="Unassembled WGS sequence"/>
</dbReference>
<accession>A0ABV6KA54</accession>
<dbReference type="PANTHER" id="PTHR31157">
    <property type="entry name" value="SCP DOMAIN-CONTAINING PROTEIN"/>
    <property type="match status" value="1"/>
</dbReference>
<evidence type="ECO:0000259" key="2">
    <source>
        <dbReference type="Pfam" id="PF00188"/>
    </source>
</evidence>
<evidence type="ECO:0000256" key="1">
    <source>
        <dbReference type="SAM" id="MobiDB-lite"/>
    </source>
</evidence>
<dbReference type="InterPro" id="IPR014044">
    <property type="entry name" value="CAP_dom"/>
</dbReference>
<dbReference type="EMBL" id="JBHLUX010000017">
    <property type="protein sequence ID" value="MFC0470193.1"/>
    <property type="molecule type" value="Genomic_DNA"/>
</dbReference>
<dbReference type="Gene3D" id="3.40.33.10">
    <property type="entry name" value="CAP"/>
    <property type="match status" value="1"/>
</dbReference>
<proteinExistence type="predicted"/>
<feature type="compositionally biased region" description="Acidic residues" evidence="1">
    <location>
        <begin position="137"/>
        <end position="147"/>
    </location>
</feature>
<sequence>MEGQRISEGQISSDFTTASSEEFPHTKPIQVQHAKYDFDVQHSVQMNRDEIARILPGDIVQHLPEGVEQLTPEDIARLLPEGATQLRPEDIAERLQAGVPTQQPGQPRQEQPNATPQQPGQPNAAPQQPEAPAPEPEQQEEPQEQETEQTQGISEVESRVIELTNQERRNNGLPDLQADASLSNVARVKSKDMQENNYFSHTSPTYGSPFDMMRDFDISYNSAGENIAQGQRSPEEVVQAWMNSEGHRANIMNGDYTHIGVGYHQNGNYWTQMFISK</sequence>
<dbReference type="NCBIfam" id="TIGR02909">
    <property type="entry name" value="spore_YkwD"/>
    <property type="match status" value="1"/>
</dbReference>
<feature type="region of interest" description="Disordered" evidence="1">
    <location>
        <begin position="100"/>
        <end position="155"/>
    </location>
</feature>
<evidence type="ECO:0000313" key="4">
    <source>
        <dbReference type="Proteomes" id="UP001589838"/>
    </source>
</evidence>
<feature type="compositionally biased region" description="Polar residues" evidence="1">
    <location>
        <begin position="100"/>
        <end position="110"/>
    </location>
</feature>
<organism evidence="3 4">
    <name type="scientific">Halalkalibacter kiskunsagensis</name>
    <dbReference type="NCBI Taxonomy" id="1548599"/>
    <lineage>
        <taxon>Bacteria</taxon>
        <taxon>Bacillati</taxon>
        <taxon>Bacillota</taxon>
        <taxon>Bacilli</taxon>
        <taxon>Bacillales</taxon>
        <taxon>Bacillaceae</taxon>
        <taxon>Halalkalibacter</taxon>
    </lineage>
</organism>
<dbReference type="InterPro" id="IPR014258">
    <property type="entry name" value="CAP_domain_YkwD-like"/>
</dbReference>
<feature type="compositionally biased region" description="Polar residues" evidence="1">
    <location>
        <begin position="7"/>
        <end position="20"/>
    </location>
</feature>
<name>A0ABV6KA54_9BACI</name>
<dbReference type="InterPro" id="IPR035940">
    <property type="entry name" value="CAP_sf"/>
</dbReference>
<feature type="region of interest" description="Disordered" evidence="1">
    <location>
        <begin position="1"/>
        <end position="29"/>
    </location>
</feature>
<reference evidence="3 4" key="1">
    <citation type="submission" date="2024-09" db="EMBL/GenBank/DDBJ databases">
        <authorList>
            <person name="Sun Q."/>
            <person name="Mori K."/>
        </authorList>
    </citation>
    <scope>NUCLEOTIDE SEQUENCE [LARGE SCALE GENOMIC DNA]</scope>
    <source>
        <strain evidence="3 4">NCAIM B.02610</strain>
    </source>
</reference>
<dbReference type="CDD" id="cd05379">
    <property type="entry name" value="CAP_bacterial"/>
    <property type="match status" value="1"/>
</dbReference>